<reference evidence="2" key="1">
    <citation type="submission" date="2020-08" db="EMBL/GenBank/DDBJ databases">
        <title>Chromosome-level assembly of Southern catfish (Silurus meridionalis) provides insights into visual adaptation to the nocturnal and benthic lifestyles.</title>
        <authorList>
            <person name="Zhang Y."/>
            <person name="Wang D."/>
            <person name="Peng Z."/>
        </authorList>
    </citation>
    <scope>NUCLEOTIDE SEQUENCE</scope>
    <source>
        <strain evidence="2">SWU-2019-XX</strain>
        <tissue evidence="2">Muscle</tissue>
    </source>
</reference>
<dbReference type="InterPro" id="IPR008906">
    <property type="entry name" value="HATC_C_dom"/>
</dbReference>
<dbReference type="Pfam" id="PF05699">
    <property type="entry name" value="Dimer_Tnp_hAT"/>
    <property type="match status" value="1"/>
</dbReference>
<dbReference type="EMBL" id="JABFDY010000010">
    <property type="protein sequence ID" value="KAF7701752.1"/>
    <property type="molecule type" value="Genomic_DNA"/>
</dbReference>
<feature type="non-terminal residue" evidence="2">
    <location>
        <position position="1"/>
    </location>
</feature>
<sequence>RVFSASGLLFDCKTALEKLNFILKRNLESVFPNVVVALRVFLTLPVTVASAERSFSKLKLINNYLRSTRDQDRLSHLALISFEHKVARSTPFDEIIEKCASMKSRRARI</sequence>
<evidence type="ECO:0000313" key="3">
    <source>
        <dbReference type="Proteomes" id="UP000606274"/>
    </source>
</evidence>
<dbReference type="PANTHER" id="PTHR45749:SF35">
    <property type="entry name" value="AC-LIKE TRANSPOSASE-RELATED"/>
    <property type="match status" value="1"/>
</dbReference>
<comment type="caution">
    <text evidence="2">The sequence shown here is derived from an EMBL/GenBank/DDBJ whole genome shotgun (WGS) entry which is preliminary data.</text>
</comment>
<name>A0A8T0B565_SILME</name>
<evidence type="ECO:0000259" key="1">
    <source>
        <dbReference type="Pfam" id="PF05699"/>
    </source>
</evidence>
<accession>A0A8T0B565</accession>
<dbReference type="GO" id="GO:0046983">
    <property type="term" value="F:protein dimerization activity"/>
    <property type="evidence" value="ECO:0007669"/>
    <property type="project" value="InterPro"/>
</dbReference>
<dbReference type="AlphaFoldDB" id="A0A8T0B565"/>
<dbReference type="PANTHER" id="PTHR45749">
    <property type="match status" value="1"/>
</dbReference>
<keyword evidence="3" id="KW-1185">Reference proteome</keyword>
<gene>
    <name evidence="2" type="ORF">HF521_001035</name>
</gene>
<dbReference type="Proteomes" id="UP000606274">
    <property type="component" value="Unassembled WGS sequence"/>
</dbReference>
<evidence type="ECO:0000313" key="2">
    <source>
        <dbReference type="EMBL" id="KAF7701752.1"/>
    </source>
</evidence>
<protein>
    <recommendedName>
        <fullName evidence="1">HAT C-terminal dimerisation domain-containing protein</fullName>
    </recommendedName>
</protein>
<feature type="domain" description="HAT C-terminal dimerisation" evidence="1">
    <location>
        <begin position="26"/>
        <end position="84"/>
    </location>
</feature>
<organism evidence="2 3">
    <name type="scientific">Silurus meridionalis</name>
    <name type="common">Southern catfish</name>
    <name type="synonym">Silurus soldatovi meridionalis</name>
    <dbReference type="NCBI Taxonomy" id="175797"/>
    <lineage>
        <taxon>Eukaryota</taxon>
        <taxon>Metazoa</taxon>
        <taxon>Chordata</taxon>
        <taxon>Craniata</taxon>
        <taxon>Vertebrata</taxon>
        <taxon>Euteleostomi</taxon>
        <taxon>Actinopterygii</taxon>
        <taxon>Neopterygii</taxon>
        <taxon>Teleostei</taxon>
        <taxon>Ostariophysi</taxon>
        <taxon>Siluriformes</taxon>
        <taxon>Siluridae</taxon>
        <taxon>Silurus</taxon>
    </lineage>
</organism>
<proteinExistence type="predicted"/>